<dbReference type="Pfam" id="PF00487">
    <property type="entry name" value="FA_desaturase"/>
    <property type="match status" value="1"/>
</dbReference>
<feature type="transmembrane region" description="Helical" evidence="1">
    <location>
        <begin position="202"/>
        <end position="226"/>
    </location>
</feature>
<keyword evidence="4" id="KW-1185">Reference proteome</keyword>
<protein>
    <submittedName>
        <fullName evidence="3">Fatty acid desaturase</fullName>
    </submittedName>
</protein>
<proteinExistence type="predicted"/>
<evidence type="ECO:0000313" key="4">
    <source>
        <dbReference type="Proteomes" id="UP000564378"/>
    </source>
</evidence>
<accession>A0A842HZZ1</accession>
<keyword evidence="1" id="KW-0472">Membrane</keyword>
<gene>
    <name evidence="3" type="ORF">H6P80_07685</name>
</gene>
<sequence>MESVTTSAPDTATDQVIERDEARAGSAPENKELIRAEQAVAGKYIGGVAWTPVIWGLGNLAVWLSLWPLVFLDILPLWAAFPIATVNVAASYLPAHEAMHDIIARRGSRLHWLNELVGHLSMIPLILPYRVARLTHLEHHRHTNKPGLDPDYEMHGSGPVNALWRHFRNRQPGSTIGLRGYPEVLKRLGRPEVVLDGIAYQLVFYGILCALAWNGFGIEAVLLWWLPRHIGSSYVLFFLSWAPHHTNFGTGRYGNTRAWKSRLGNIGSMGMQFHIVHHLYPNIPITRTPAAYREMKPLLEARGCDLGTL</sequence>
<organism evidence="3 4">
    <name type="scientific">Parasphingopyxis marina</name>
    <dbReference type="NCBI Taxonomy" id="2761622"/>
    <lineage>
        <taxon>Bacteria</taxon>
        <taxon>Pseudomonadati</taxon>
        <taxon>Pseudomonadota</taxon>
        <taxon>Alphaproteobacteria</taxon>
        <taxon>Sphingomonadales</taxon>
        <taxon>Sphingomonadaceae</taxon>
        <taxon>Parasphingopyxis</taxon>
    </lineage>
</organism>
<feature type="domain" description="Fatty acid desaturase" evidence="2">
    <location>
        <begin position="75"/>
        <end position="302"/>
    </location>
</feature>
<evidence type="ECO:0000259" key="2">
    <source>
        <dbReference type="Pfam" id="PF00487"/>
    </source>
</evidence>
<evidence type="ECO:0000313" key="3">
    <source>
        <dbReference type="EMBL" id="MBC2777500.1"/>
    </source>
</evidence>
<dbReference type="GO" id="GO:0006629">
    <property type="term" value="P:lipid metabolic process"/>
    <property type="evidence" value="ECO:0007669"/>
    <property type="project" value="InterPro"/>
</dbReference>
<name>A0A842HZZ1_9SPHN</name>
<comment type="caution">
    <text evidence="3">The sequence shown here is derived from an EMBL/GenBank/DDBJ whole genome shotgun (WGS) entry which is preliminary data.</text>
</comment>
<dbReference type="AlphaFoldDB" id="A0A842HZZ1"/>
<evidence type="ECO:0000256" key="1">
    <source>
        <dbReference type="SAM" id="Phobius"/>
    </source>
</evidence>
<reference evidence="3 4" key="1">
    <citation type="submission" date="2020-08" db="EMBL/GenBank/DDBJ databases">
        <title>Draft genome sequence of Parasphingopyxis sp. GrpM-11.</title>
        <authorList>
            <person name="Oh J."/>
            <person name="Roh D.-H."/>
        </authorList>
    </citation>
    <scope>NUCLEOTIDE SEQUENCE [LARGE SCALE GENOMIC DNA]</scope>
    <source>
        <strain evidence="3 4">GrpM-11</strain>
    </source>
</reference>
<keyword evidence="1" id="KW-0812">Transmembrane</keyword>
<feature type="transmembrane region" description="Helical" evidence="1">
    <location>
        <begin position="75"/>
        <end position="95"/>
    </location>
</feature>
<dbReference type="InterPro" id="IPR005804">
    <property type="entry name" value="FA_desaturase_dom"/>
</dbReference>
<keyword evidence="1" id="KW-1133">Transmembrane helix</keyword>
<dbReference type="Proteomes" id="UP000564378">
    <property type="component" value="Unassembled WGS sequence"/>
</dbReference>
<dbReference type="RefSeq" id="WP_185800704.1">
    <property type="nucleotide sequence ID" value="NZ_JACJVJ010000001.1"/>
</dbReference>
<feature type="transmembrane region" description="Helical" evidence="1">
    <location>
        <begin position="44"/>
        <end position="69"/>
    </location>
</feature>
<dbReference type="EMBL" id="JACJVJ010000001">
    <property type="protein sequence ID" value="MBC2777500.1"/>
    <property type="molecule type" value="Genomic_DNA"/>
</dbReference>